<comment type="caution">
    <text evidence="1">The sequence shown here is derived from an EMBL/GenBank/DDBJ whole genome shotgun (WGS) entry which is preliminary data.</text>
</comment>
<organism evidence="1 2">
    <name type="scientific">Nocardioides glacieisoli</name>
    <dbReference type="NCBI Taxonomy" id="1168730"/>
    <lineage>
        <taxon>Bacteria</taxon>
        <taxon>Bacillati</taxon>
        <taxon>Actinomycetota</taxon>
        <taxon>Actinomycetes</taxon>
        <taxon>Propionibacteriales</taxon>
        <taxon>Nocardioidaceae</taxon>
        <taxon>Nocardioides</taxon>
    </lineage>
</organism>
<dbReference type="OrthoDB" id="9792518at2"/>
<dbReference type="RefSeq" id="WP_129479827.1">
    <property type="nucleotide sequence ID" value="NZ_SDWS01000020.1"/>
</dbReference>
<proteinExistence type="predicted"/>
<dbReference type="EMBL" id="SDWS01000020">
    <property type="protein sequence ID" value="RYB88273.1"/>
    <property type="molecule type" value="Genomic_DNA"/>
</dbReference>
<gene>
    <name evidence="1" type="ORF">EUA06_22040</name>
</gene>
<accession>A0A4Q2RMG0</accession>
<dbReference type="Proteomes" id="UP000291838">
    <property type="component" value="Unassembled WGS sequence"/>
</dbReference>
<dbReference type="AlphaFoldDB" id="A0A4Q2RMG0"/>
<evidence type="ECO:0000313" key="1">
    <source>
        <dbReference type="EMBL" id="RYB88273.1"/>
    </source>
</evidence>
<name>A0A4Q2RMG0_9ACTN</name>
<keyword evidence="2" id="KW-1185">Reference proteome</keyword>
<sequence>MADMNQLSFLKLREAVEASRRPDTAYLEVEQEGNPAFCNCYPTAMVMQKFFPEMGIVKGEVCVSDA</sequence>
<reference evidence="1 2" key="1">
    <citation type="submission" date="2019-01" db="EMBL/GenBank/DDBJ databases">
        <title>Novel species of Nocardioides.</title>
        <authorList>
            <person name="Liu Q."/>
            <person name="Xin Y.-H."/>
        </authorList>
    </citation>
    <scope>NUCLEOTIDE SEQUENCE [LARGE SCALE GENOMIC DNA]</scope>
    <source>
        <strain evidence="1 2">HLT3-15</strain>
    </source>
</reference>
<protein>
    <submittedName>
        <fullName evidence="1">Uncharacterized protein</fullName>
    </submittedName>
</protein>
<evidence type="ECO:0000313" key="2">
    <source>
        <dbReference type="Proteomes" id="UP000291838"/>
    </source>
</evidence>